<evidence type="ECO:0000259" key="17">
    <source>
        <dbReference type="PROSITE" id="PS50901"/>
    </source>
</evidence>
<evidence type="ECO:0000313" key="19">
    <source>
        <dbReference type="Proteomes" id="UP000239907"/>
    </source>
</evidence>
<feature type="region of interest" description="Disordered" evidence="15">
    <location>
        <begin position="211"/>
        <end position="324"/>
    </location>
</feature>
<organism evidence="18 19">
    <name type="scientific">Rubritalea profundi</name>
    <dbReference type="NCBI Taxonomy" id="1658618"/>
    <lineage>
        <taxon>Bacteria</taxon>
        <taxon>Pseudomonadati</taxon>
        <taxon>Verrucomicrobiota</taxon>
        <taxon>Verrucomicrobiia</taxon>
        <taxon>Verrucomicrobiales</taxon>
        <taxon>Rubritaleaceae</taxon>
        <taxon>Rubritalea</taxon>
    </lineage>
</organism>
<dbReference type="Pfam" id="PF01580">
    <property type="entry name" value="FtsK_SpoIIIE"/>
    <property type="match status" value="1"/>
</dbReference>
<evidence type="ECO:0000256" key="12">
    <source>
        <dbReference type="ARBA" id="ARBA00023306"/>
    </source>
</evidence>
<dbReference type="InterPro" id="IPR018541">
    <property type="entry name" value="Ftsk_gamma"/>
</dbReference>
<proteinExistence type="inferred from homology"/>
<feature type="domain" description="FtsK" evidence="17">
    <location>
        <begin position="464"/>
        <end position="710"/>
    </location>
</feature>
<dbReference type="Gene3D" id="3.30.980.40">
    <property type="match status" value="1"/>
</dbReference>
<keyword evidence="12" id="KW-0131">Cell cycle</keyword>
<feature type="compositionally biased region" description="Basic and acidic residues" evidence="15">
    <location>
        <begin position="211"/>
        <end position="257"/>
    </location>
</feature>
<dbReference type="InterPro" id="IPR036390">
    <property type="entry name" value="WH_DNA-bd_sf"/>
</dbReference>
<dbReference type="GO" id="GO:0007059">
    <property type="term" value="P:chromosome segregation"/>
    <property type="evidence" value="ECO:0007669"/>
    <property type="project" value="UniProtKB-KW"/>
</dbReference>
<feature type="compositionally biased region" description="Basic and acidic residues" evidence="15">
    <location>
        <begin position="299"/>
        <end position="313"/>
    </location>
</feature>
<dbReference type="GO" id="GO:0005524">
    <property type="term" value="F:ATP binding"/>
    <property type="evidence" value="ECO:0007669"/>
    <property type="project" value="UniProtKB-UniRule"/>
</dbReference>
<dbReference type="PROSITE" id="PS50901">
    <property type="entry name" value="FTSK"/>
    <property type="match status" value="1"/>
</dbReference>
<feature type="binding site" evidence="14">
    <location>
        <begin position="481"/>
        <end position="488"/>
    </location>
    <ligand>
        <name>ATP</name>
        <dbReference type="ChEBI" id="CHEBI:30616"/>
    </ligand>
</feature>
<reference evidence="18 19" key="1">
    <citation type="submission" date="2016-12" db="EMBL/GenBank/DDBJ databases">
        <title>Study of bacterial adaptation to deep sea.</title>
        <authorList>
            <person name="Song J."/>
            <person name="Yoshizawa S."/>
            <person name="Kogure K."/>
        </authorList>
    </citation>
    <scope>NUCLEOTIDE SEQUENCE [LARGE SCALE GENOMIC DNA]</scope>
    <source>
        <strain evidence="18 19">SAORIC-165</strain>
    </source>
</reference>
<evidence type="ECO:0000256" key="11">
    <source>
        <dbReference type="ARBA" id="ARBA00023136"/>
    </source>
</evidence>
<dbReference type="Gene3D" id="1.10.10.10">
    <property type="entry name" value="Winged helix-like DNA-binding domain superfamily/Winged helix DNA-binding domain"/>
    <property type="match status" value="1"/>
</dbReference>
<dbReference type="SUPFAM" id="SSF52540">
    <property type="entry name" value="P-loop containing nucleoside triphosphate hydrolases"/>
    <property type="match status" value="1"/>
</dbReference>
<dbReference type="OrthoDB" id="9807790at2"/>
<dbReference type="GO" id="GO:0051301">
    <property type="term" value="P:cell division"/>
    <property type="evidence" value="ECO:0007669"/>
    <property type="project" value="UniProtKB-KW"/>
</dbReference>
<dbReference type="Pfam" id="PF17854">
    <property type="entry name" value="FtsK_alpha"/>
    <property type="match status" value="1"/>
</dbReference>
<dbReference type="SUPFAM" id="SSF46785">
    <property type="entry name" value="Winged helix' DNA-binding domain"/>
    <property type="match status" value="1"/>
</dbReference>
<evidence type="ECO:0000256" key="5">
    <source>
        <dbReference type="ARBA" id="ARBA00022692"/>
    </source>
</evidence>
<keyword evidence="9 16" id="KW-1133">Transmembrane helix</keyword>
<keyword evidence="6 14" id="KW-0547">Nucleotide-binding</keyword>
<dbReference type="SMART" id="SM00843">
    <property type="entry name" value="Ftsk_gamma"/>
    <property type="match status" value="1"/>
</dbReference>
<feature type="transmembrane region" description="Helical" evidence="16">
    <location>
        <begin position="143"/>
        <end position="162"/>
    </location>
</feature>
<feature type="transmembrane region" description="Helical" evidence="16">
    <location>
        <begin position="169"/>
        <end position="189"/>
    </location>
</feature>
<feature type="compositionally biased region" description="Basic and acidic residues" evidence="15">
    <location>
        <begin position="266"/>
        <end position="285"/>
    </location>
</feature>
<comment type="caution">
    <text evidence="18">The sequence shown here is derived from an EMBL/GenBank/DDBJ whole genome shotgun (WGS) entry which is preliminary data.</text>
</comment>
<dbReference type="RefSeq" id="WP_105043148.1">
    <property type="nucleotide sequence ID" value="NZ_MQWA01000001.1"/>
</dbReference>
<evidence type="ECO:0000256" key="8">
    <source>
        <dbReference type="ARBA" id="ARBA00022840"/>
    </source>
</evidence>
<comment type="similarity">
    <text evidence="2">Belongs to the FtsK/SpoIIIE/SftA family.</text>
</comment>
<keyword evidence="5 16" id="KW-0812">Transmembrane</keyword>
<dbReference type="InterPro" id="IPR002543">
    <property type="entry name" value="FtsK_dom"/>
</dbReference>
<protein>
    <submittedName>
        <fullName evidence="18">DNA translocase FtsK</fullName>
    </submittedName>
</protein>
<evidence type="ECO:0000256" key="1">
    <source>
        <dbReference type="ARBA" id="ARBA00004651"/>
    </source>
</evidence>
<dbReference type="PANTHER" id="PTHR22683">
    <property type="entry name" value="SPORULATION PROTEIN RELATED"/>
    <property type="match status" value="1"/>
</dbReference>
<dbReference type="SMART" id="SM00382">
    <property type="entry name" value="AAA"/>
    <property type="match status" value="1"/>
</dbReference>
<evidence type="ECO:0000256" key="2">
    <source>
        <dbReference type="ARBA" id="ARBA00006474"/>
    </source>
</evidence>
<dbReference type="InterPro" id="IPR036388">
    <property type="entry name" value="WH-like_DNA-bd_sf"/>
</dbReference>
<gene>
    <name evidence="18" type="ORF">BSZ32_09130</name>
</gene>
<comment type="subcellular location">
    <subcellularLocation>
        <location evidence="1">Cell membrane</location>
        <topology evidence="1">Multi-pass membrane protein</topology>
    </subcellularLocation>
</comment>
<dbReference type="InterPro" id="IPR050206">
    <property type="entry name" value="FtsK/SpoIIIE/SftA"/>
</dbReference>
<dbReference type="GO" id="GO:0005886">
    <property type="term" value="C:plasma membrane"/>
    <property type="evidence" value="ECO:0007669"/>
    <property type="project" value="UniProtKB-SubCell"/>
</dbReference>
<dbReference type="InterPro" id="IPR025199">
    <property type="entry name" value="FtsK_4TM"/>
</dbReference>
<keyword evidence="11 16" id="KW-0472">Membrane</keyword>
<keyword evidence="19" id="KW-1185">Reference proteome</keyword>
<keyword evidence="8 14" id="KW-0067">ATP-binding</keyword>
<evidence type="ECO:0000256" key="14">
    <source>
        <dbReference type="PROSITE-ProRule" id="PRU00289"/>
    </source>
</evidence>
<dbReference type="Proteomes" id="UP000239907">
    <property type="component" value="Unassembled WGS sequence"/>
</dbReference>
<feature type="region of interest" description="Disordered" evidence="15">
    <location>
        <begin position="571"/>
        <end position="598"/>
    </location>
</feature>
<dbReference type="Pfam" id="PF13491">
    <property type="entry name" value="FtsK_4TM"/>
    <property type="match status" value="1"/>
</dbReference>
<evidence type="ECO:0000256" key="13">
    <source>
        <dbReference type="ARBA" id="ARBA00025923"/>
    </source>
</evidence>
<dbReference type="InterPro" id="IPR041027">
    <property type="entry name" value="FtsK_alpha"/>
</dbReference>
<feature type="transmembrane region" description="Helical" evidence="16">
    <location>
        <begin position="69"/>
        <end position="102"/>
    </location>
</feature>
<dbReference type="Pfam" id="PF09397">
    <property type="entry name" value="FtsK_gamma"/>
    <property type="match status" value="1"/>
</dbReference>
<feature type="transmembrane region" description="Helical" evidence="16">
    <location>
        <begin position="114"/>
        <end position="131"/>
    </location>
</feature>
<dbReference type="InterPro" id="IPR003593">
    <property type="entry name" value="AAA+_ATPase"/>
</dbReference>
<dbReference type="PANTHER" id="PTHR22683:SF41">
    <property type="entry name" value="DNA TRANSLOCASE FTSK"/>
    <property type="match status" value="1"/>
</dbReference>
<evidence type="ECO:0000256" key="16">
    <source>
        <dbReference type="SAM" id="Phobius"/>
    </source>
</evidence>
<keyword evidence="4" id="KW-0132">Cell division</keyword>
<evidence type="ECO:0000256" key="7">
    <source>
        <dbReference type="ARBA" id="ARBA00022829"/>
    </source>
</evidence>
<evidence type="ECO:0000256" key="9">
    <source>
        <dbReference type="ARBA" id="ARBA00022989"/>
    </source>
</evidence>
<evidence type="ECO:0000256" key="6">
    <source>
        <dbReference type="ARBA" id="ARBA00022741"/>
    </source>
</evidence>
<evidence type="ECO:0000256" key="15">
    <source>
        <dbReference type="SAM" id="MobiDB-lite"/>
    </source>
</evidence>
<evidence type="ECO:0000256" key="4">
    <source>
        <dbReference type="ARBA" id="ARBA00022618"/>
    </source>
</evidence>
<comment type="subunit">
    <text evidence="13">Homohexamer. Forms a ring that surrounds DNA.</text>
</comment>
<dbReference type="AlphaFoldDB" id="A0A2S7U220"/>
<dbReference type="Gene3D" id="3.40.50.300">
    <property type="entry name" value="P-loop containing nucleotide triphosphate hydrolases"/>
    <property type="match status" value="1"/>
</dbReference>
<dbReference type="InterPro" id="IPR027417">
    <property type="entry name" value="P-loop_NTPase"/>
</dbReference>
<evidence type="ECO:0000256" key="3">
    <source>
        <dbReference type="ARBA" id="ARBA00022475"/>
    </source>
</evidence>
<keyword evidence="3" id="KW-1003">Cell membrane</keyword>
<name>A0A2S7U220_9BACT</name>
<dbReference type="GO" id="GO:0003677">
    <property type="term" value="F:DNA binding"/>
    <property type="evidence" value="ECO:0007669"/>
    <property type="project" value="UniProtKB-KW"/>
</dbReference>
<keyword evidence="7" id="KW-0159">Chromosome partition</keyword>
<evidence type="ECO:0000256" key="10">
    <source>
        <dbReference type="ARBA" id="ARBA00023125"/>
    </source>
</evidence>
<keyword evidence="10" id="KW-0238">DNA-binding</keyword>
<accession>A0A2S7U220</accession>
<feature type="compositionally biased region" description="Acidic residues" evidence="15">
    <location>
        <begin position="585"/>
        <end position="598"/>
    </location>
</feature>
<dbReference type="EMBL" id="MQWA01000001">
    <property type="protein sequence ID" value="PQJ28650.1"/>
    <property type="molecule type" value="Genomic_DNA"/>
</dbReference>
<evidence type="ECO:0000313" key="18">
    <source>
        <dbReference type="EMBL" id="PQJ28650.1"/>
    </source>
</evidence>
<sequence>MAVKKNTVRGEEPESNLPLWFNEVAGIALIGVGIILTLSLITFTPHDLPILSIGGVIDNEPNIPRENSIGVVGALLSFFVLRVFGAAGYLLPIGMLWLGIAYAFMGAKFSKRTVIGLFCFVLTGACLLNVTEVLTEWAARNYIFEPGGFAGLWLGTNVLEALLNKTGAIILLVMLYMIGMIMLTGLHPIQFSKVCWANFKQWRVKRANDRERLAEKKGKRSAREAERSARQLERDNAKAETKEKAQEENERAKEVKAKKAALAKLNRAEEDKKNPQVEMELKEIPKPQIIDSSQRRNNKREPGAKPFERKKNPDAISLSTDGFENYETPGFDLLAFDESEPEDEGMDQGELLSIQKTIVDTLKAFGVEVTAGDITRGPTITRYEVYPSSGLRVSRITQLEADLARATKAERINILAPIPGKDTVGIEIANDNKVAVPLRELLQDEAFTSAKNKIPLALGKDVYGNTVIGDLAAMPHLLVAGATGAGKSVCINSIIASILFKFSPDELRFIMVDPKVVEMQIYGRLPHLVVPVVTDPNKVVAALRWVVNEMEKRYRLFAKCGVRNFDGFNDRPRPEKEEPVVVEPEVVDETAEEEPDPEAIESIARALEDGELGPIGGGDDDELDMEEEEAEMPDRFPYIVVIIDELADLMQTAPADVEQNIARIAQKARAAGIHLIIATQTPRADVVTGIIKANIPSRIAFQVSSALDSRVILDTKGADKLVGKGDMLYLPPGSAKLERAQGAFVSDEEVEAIVEHCAAQSEQVFEPSIQESIEKGGSGGGDENDVSDADEECLLKCIEVITTEQKASTSLLQRRLRLGYTRAARMMDILEERQMIGPADGAKARDVHI</sequence>
<feature type="transmembrane region" description="Helical" evidence="16">
    <location>
        <begin position="20"/>
        <end position="43"/>
    </location>
</feature>